<feature type="region of interest" description="Disordered" evidence="1">
    <location>
        <begin position="148"/>
        <end position="192"/>
    </location>
</feature>
<feature type="region of interest" description="Disordered" evidence="1">
    <location>
        <begin position="87"/>
        <end position="110"/>
    </location>
</feature>
<accession>A0AAE1Y076</accession>
<evidence type="ECO:0000313" key="2">
    <source>
        <dbReference type="EMBL" id="KAK4421268.1"/>
    </source>
</evidence>
<protein>
    <submittedName>
        <fullName evidence="2">Uncharacterized protein</fullName>
    </submittedName>
</protein>
<keyword evidence="3" id="KW-1185">Reference proteome</keyword>
<evidence type="ECO:0000256" key="1">
    <source>
        <dbReference type="SAM" id="MobiDB-lite"/>
    </source>
</evidence>
<proteinExistence type="predicted"/>
<dbReference type="Proteomes" id="UP001293254">
    <property type="component" value="Unassembled WGS sequence"/>
</dbReference>
<reference evidence="2" key="2">
    <citation type="journal article" date="2024" name="Plant">
        <title>Genomic evolution and insights into agronomic trait innovations of Sesamum species.</title>
        <authorList>
            <person name="Miao H."/>
            <person name="Wang L."/>
            <person name="Qu L."/>
            <person name="Liu H."/>
            <person name="Sun Y."/>
            <person name="Le M."/>
            <person name="Wang Q."/>
            <person name="Wei S."/>
            <person name="Zheng Y."/>
            <person name="Lin W."/>
            <person name="Duan Y."/>
            <person name="Cao H."/>
            <person name="Xiong S."/>
            <person name="Wang X."/>
            <person name="Wei L."/>
            <person name="Li C."/>
            <person name="Ma Q."/>
            <person name="Ju M."/>
            <person name="Zhao R."/>
            <person name="Li G."/>
            <person name="Mu C."/>
            <person name="Tian Q."/>
            <person name="Mei H."/>
            <person name="Zhang T."/>
            <person name="Gao T."/>
            <person name="Zhang H."/>
        </authorList>
    </citation>
    <scope>NUCLEOTIDE SEQUENCE</scope>
    <source>
        <strain evidence="2">3651</strain>
    </source>
</reference>
<evidence type="ECO:0000313" key="3">
    <source>
        <dbReference type="Proteomes" id="UP001293254"/>
    </source>
</evidence>
<name>A0AAE1Y076_9LAMI</name>
<gene>
    <name evidence="2" type="ORF">Salat_2077300</name>
</gene>
<sequence>MIWVLAQGSQMGLQGPKHLDLAQDINRLEQPRGRHAALGIANKKEELENYTDVRFSKKKYTRDGHCNHPIPHPSFWPKKIDVTPIDLKPPTAKGMLGRPKKSRIKEPGEAPGAVRRANVLKYKVNNDVGHNKRTCPNKDVDLNVPISQPAKRMADRKKILGSSSSQPLPTNRDESMHVQHLSHCPGYALRHK</sequence>
<dbReference type="EMBL" id="JACGWO010000008">
    <property type="protein sequence ID" value="KAK4421268.1"/>
    <property type="molecule type" value="Genomic_DNA"/>
</dbReference>
<organism evidence="2 3">
    <name type="scientific">Sesamum alatum</name>
    <dbReference type="NCBI Taxonomy" id="300844"/>
    <lineage>
        <taxon>Eukaryota</taxon>
        <taxon>Viridiplantae</taxon>
        <taxon>Streptophyta</taxon>
        <taxon>Embryophyta</taxon>
        <taxon>Tracheophyta</taxon>
        <taxon>Spermatophyta</taxon>
        <taxon>Magnoliopsida</taxon>
        <taxon>eudicotyledons</taxon>
        <taxon>Gunneridae</taxon>
        <taxon>Pentapetalae</taxon>
        <taxon>asterids</taxon>
        <taxon>lamiids</taxon>
        <taxon>Lamiales</taxon>
        <taxon>Pedaliaceae</taxon>
        <taxon>Sesamum</taxon>
    </lineage>
</organism>
<reference evidence="2" key="1">
    <citation type="submission" date="2020-06" db="EMBL/GenBank/DDBJ databases">
        <authorList>
            <person name="Li T."/>
            <person name="Hu X."/>
            <person name="Zhang T."/>
            <person name="Song X."/>
            <person name="Zhang H."/>
            <person name="Dai N."/>
            <person name="Sheng W."/>
            <person name="Hou X."/>
            <person name="Wei L."/>
        </authorList>
    </citation>
    <scope>NUCLEOTIDE SEQUENCE</scope>
    <source>
        <strain evidence="2">3651</strain>
        <tissue evidence="2">Leaf</tissue>
    </source>
</reference>
<comment type="caution">
    <text evidence="2">The sequence shown here is derived from an EMBL/GenBank/DDBJ whole genome shotgun (WGS) entry which is preliminary data.</text>
</comment>
<dbReference type="AlphaFoldDB" id="A0AAE1Y076"/>